<comment type="caution">
    <text evidence="6">The sequence shown here is derived from an EMBL/GenBank/DDBJ whole genome shotgun (WGS) entry which is preliminary data.</text>
</comment>
<gene>
    <name evidence="6" type="ORF">GCM10009676_18290</name>
</gene>
<name>A0ABN1W7F5_9PSEU</name>
<dbReference type="InterPro" id="IPR036390">
    <property type="entry name" value="WH_DNA-bd_sf"/>
</dbReference>
<dbReference type="RefSeq" id="WP_253863435.1">
    <property type="nucleotide sequence ID" value="NZ_BAAALN010000005.1"/>
</dbReference>
<dbReference type="PANTHER" id="PTHR30346">
    <property type="entry name" value="TRANSCRIPTIONAL DUAL REGULATOR HCAR-RELATED"/>
    <property type="match status" value="1"/>
</dbReference>
<dbReference type="PROSITE" id="PS50931">
    <property type="entry name" value="HTH_LYSR"/>
    <property type="match status" value="1"/>
</dbReference>
<comment type="similarity">
    <text evidence="1">Belongs to the LysR transcriptional regulatory family.</text>
</comment>
<dbReference type="Gene3D" id="3.40.190.290">
    <property type="match status" value="1"/>
</dbReference>
<keyword evidence="3" id="KW-0238">DNA-binding</keyword>
<protein>
    <submittedName>
        <fullName evidence="6">LysR family transcriptional regulator</fullName>
    </submittedName>
</protein>
<keyword evidence="4" id="KW-0804">Transcription</keyword>
<dbReference type="Pfam" id="PF00126">
    <property type="entry name" value="HTH_1"/>
    <property type="match status" value="1"/>
</dbReference>
<dbReference type="Pfam" id="PF03466">
    <property type="entry name" value="LysR_substrate"/>
    <property type="match status" value="1"/>
</dbReference>
<evidence type="ECO:0000313" key="7">
    <source>
        <dbReference type="Proteomes" id="UP001500653"/>
    </source>
</evidence>
<dbReference type="Proteomes" id="UP001500653">
    <property type="component" value="Unassembled WGS sequence"/>
</dbReference>
<sequence>MLSPQRLAVLVRVVESGSITAAADELGYTASAVSQQLKKLEHEVDQPLLRRRSRGIAPTDAGHILASHARKVLHQLDAAEADLKDLLEGHRGSLVVGAFPTIAASFLPEVIEAFKSRYPAIDLSLTSGRFDVLLEDLERGRSHICCLWEYPWNPVRIDGVRVEELFKEESVILVSKHHPLAERSEVRLEELAGESWVVRANRHPVVEVLERAAEGAGFRPSITLYANNYQEAQAMVSVGIGVAMAPRSAVAVQHPDVRVLSLGEHAPVRSVLMAQREERVYSPAEVAFRSILMDVARLRQARFDSR</sequence>
<dbReference type="InterPro" id="IPR005119">
    <property type="entry name" value="LysR_subst-bd"/>
</dbReference>
<dbReference type="SUPFAM" id="SSF46785">
    <property type="entry name" value="Winged helix' DNA-binding domain"/>
    <property type="match status" value="1"/>
</dbReference>
<evidence type="ECO:0000256" key="3">
    <source>
        <dbReference type="ARBA" id="ARBA00023125"/>
    </source>
</evidence>
<dbReference type="Gene3D" id="1.10.10.10">
    <property type="entry name" value="Winged helix-like DNA-binding domain superfamily/Winged helix DNA-binding domain"/>
    <property type="match status" value="1"/>
</dbReference>
<proteinExistence type="inferred from homology"/>
<evidence type="ECO:0000256" key="4">
    <source>
        <dbReference type="ARBA" id="ARBA00023163"/>
    </source>
</evidence>
<organism evidence="6 7">
    <name type="scientific">Prauserella halophila</name>
    <dbReference type="NCBI Taxonomy" id="185641"/>
    <lineage>
        <taxon>Bacteria</taxon>
        <taxon>Bacillati</taxon>
        <taxon>Actinomycetota</taxon>
        <taxon>Actinomycetes</taxon>
        <taxon>Pseudonocardiales</taxon>
        <taxon>Pseudonocardiaceae</taxon>
        <taxon>Prauserella</taxon>
    </lineage>
</organism>
<evidence type="ECO:0000256" key="2">
    <source>
        <dbReference type="ARBA" id="ARBA00023015"/>
    </source>
</evidence>
<reference evidence="6 7" key="1">
    <citation type="journal article" date="2019" name="Int. J. Syst. Evol. Microbiol.">
        <title>The Global Catalogue of Microorganisms (GCM) 10K type strain sequencing project: providing services to taxonomists for standard genome sequencing and annotation.</title>
        <authorList>
            <consortium name="The Broad Institute Genomics Platform"/>
            <consortium name="The Broad Institute Genome Sequencing Center for Infectious Disease"/>
            <person name="Wu L."/>
            <person name="Ma J."/>
        </authorList>
    </citation>
    <scope>NUCLEOTIDE SEQUENCE [LARGE SCALE GENOMIC DNA]</scope>
    <source>
        <strain evidence="6 7">JCM 13023</strain>
    </source>
</reference>
<evidence type="ECO:0000313" key="6">
    <source>
        <dbReference type="EMBL" id="GAA1234825.1"/>
    </source>
</evidence>
<dbReference type="SUPFAM" id="SSF53850">
    <property type="entry name" value="Periplasmic binding protein-like II"/>
    <property type="match status" value="1"/>
</dbReference>
<dbReference type="InterPro" id="IPR000847">
    <property type="entry name" value="LysR_HTH_N"/>
</dbReference>
<keyword evidence="2" id="KW-0805">Transcription regulation</keyword>
<evidence type="ECO:0000259" key="5">
    <source>
        <dbReference type="PROSITE" id="PS50931"/>
    </source>
</evidence>
<evidence type="ECO:0000256" key="1">
    <source>
        <dbReference type="ARBA" id="ARBA00009437"/>
    </source>
</evidence>
<dbReference type="EMBL" id="BAAALN010000005">
    <property type="protein sequence ID" value="GAA1234825.1"/>
    <property type="molecule type" value="Genomic_DNA"/>
</dbReference>
<accession>A0ABN1W7F5</accession>
<dbReference type="PANTHER" id="PTHR30346:SF29">
    <property type="entry name" value="LYSR SUBSTRATE-BINDING"/>
    <property type="match status" value="1"/>
</dbReference>
<keyword evidence="7" id="KW-1185">Reference proteome</keyword>
<dbReference type="CDD" id="cd08423">
    <property type="entry name" value="PBP2_LTTR_like_6"/>
    <property type="match status" value="1"/>
</dbReference>
<feature type="domain" description="HTH lysR-type" evidence="5">
    <location>
        <begin position="2"/>
        <end position="59"/>
    </location>
</feature>
<dbReference type="InterPro" id="IPR036388">
    <property type="entry name" value="WH-like_DNA-bd_sf"/>
</dbReference>